<feature type="region of interest" description="Disordered" evidence="1">
    <location>
        <begin position="24"/>
        <end position="61"/>
    </location>
</feature>
<dbReference type="GeneID" id="54779233"/>
<dbReference type="Proteomes" id="UP000449547">
    <property type="component" value="Unassembled WGS sequence"/>
</dbReference>
<organism evidence="2 3">
    <name type="scientific">Diutina rugosa</name>
    <name type="common">Yeast</name>
    <name type="synonym">Candida rugosa</name>
    <dbReference type="NCBI Taxonomy" id="5481"/>
    <lineage>
        <taxon>Eukaryota</taxon>
        <taxon>Fungi</taxon>
        <taxon>Dikarya</taxon>
        <taxon>Ascomycota</taxon>
        <taxon>Saccharomycotina</taxon>
        <taxon>Pichiomycetes</taxon>
        <taxon>Debaryomycetaceae</taxon>
        <taxon>Diutina</taxon>
    </lineage>
</organism>
<dbReference type="AlphaFoldDB" id="A0A642UXL3"/>
<sequence>MGHQVSVAKGQDGRVLRRHALKESYSTSNLLEPPPTDQHRLSVPCGAEANPASPERARGHRGSVFTSMTSFRPHDVTRHDLPDNSEALGQSHFFISPITSNESEADVADPLAVSPLQHEPMEASSLFKSVSAQHINWDEAEVHHDLQDDTPYSTFKIHPSEHDLLNPIDTLLHPSMAEVVPEEEDDTSAEEPPSPALPPVFQTVSASLPNPQSQVSPLLALPLEVLYRIIEIVYYDDNVSSINDNLESFANTIPLLSRKLNQLSLCFLYRYAIFNRPHSFDKFLSNLNHNRFIGKYVEFMDFQQFTSIGLGRTGRMNQEIEMVTSRTITAALSMTPNLIEFLASENIQDDMDVNVLDYLFNRLYKIQAIDFCGASSDKFTKAFVELIIDNDIPANPNVDDVTSPQLSPVMSPVINPTLANTSHIDIEPMELKPQLQYEIQFTKTSSLSHLYKLSFHDCSSLTSDIFIKVLPHLHHIRRLDLTHTSITSAILNQYLPTTCRLTHLSLSRCSRLTTKDLINFLTQHPAVANDTLRWLNLQIDSNVVSPLSDIYLIYTLKHIKASQLEYLNLSGLPIKNSTMMIIKQKFPLLKSLSIGHSNLTLEELNNFVQGVPSLKYIDLSGMKLSRFNILSFLKANFNSHIEAVEFDYKILYEASASGDYIKIVPQQQSFLDPVVTPQVWKFYDNEGRRAWIYKLSENDPTFKSVVLNDTSSRHYATSNLTYYDMETGKKIVQKVKQPQFLKYASRKINCSVGYMNMHLSKSKAYSERLDAEDIWPVEFSQRGIYNYYSLNVK</sequence>
<reference evidence="2 3" key="1">
    <citation type="submission" date="2019-07" db="EMBL/GenBank/DDBJ databases">
        <title>Genome assembly of two rare yeast pathogens: Diutina rugosa and Trichomonascus ciferrii.</title>
        <authorList>
            <person name="Mixao V."/>
            <person name="Saus E."/>
            <person name="Hansen A."/>
            <person name="Lass-Flor C."/>
            <person name="Gabaldon T."/>
        </authorList>
    </citation>
    <scope>NUCLEOTIDE SEQUENCE [LARGE SCALE GENOMIC DNA]</scope>
    <source>
        <strain evidence="2 3">CBS 613</strain>
    </source>
</reference>
<evidence type="ECO:0000256" key="1">
    <source>
        <dbReference type="SAM" id="MobiDB-lite"/>
    </source>
</evidence>
<accession>A0A642UXL3</accession>
<dbReference type="PANTHER" id="PTHR13318">
    <property type="entry name" value="PARTNER OF PAIRED, ISOFORM B-RELATED"/>
    <property type="match status" value="1"/>
</dbReference>
<dbReference type="EMBL" id="SWFT01000026">
    <property type="protein sequence ID" value="KAA8907260.1"/>
    <property type="molecule type" value="Genomic_DNA"/>
</dbReference>
<name>A0A642UXL3_DIURU</name>
<proteinExistence type="predicted"/>
<gene>
    <name evidence="2" type="ORF">DIURU_000580</name>
</gene>
<feature type="region of interest" description="Disordered" evidence="1">
    <location>
        <begin position="179"/>
        <end position="198"/>
    </location>
</feature>
<dbReference type="InterPro" id="IPR032675">
    <property type="entry name" value="LRR_dom_sf"/>
</dbReference>
<dbReference type="GO" id="GO:0019005">
    <property type="term" value="C:SCF ubiquitin ligase complex"/>
    <property type="evidence" value="ECO:0007669"/>
    <property type="project" value="TreeGrafter"/>
</dbReference>
<dbReference type="OMA" id="ERGMYRY"/>
<dbReference type="GO" id="GO:0031146">
    <property type="term" value="P:SCF-dependent proteasomal ubiquitin-dependent protein catabolic process"/>
    <property type="evidence" value="ECO:0007669"/>
    <property type="project" value="TreeGrafter"/>
</dbReference>
<dbReference type="SUPFAM" id="SSF52047">
    <property type="entry name" value="RNI-like"/>
    <property type="match status" value="1"/>
</dbReference>
<dbReference type="VEuPathDB" id="FungiDB:DIURU_000580"/>
<comment type="caution">
    <text evidence="2">The sequence shown here is derived from an EMBL/GenBank/DDBJ whole genome shotgun (WGS) entry which is preliminary data.</text>
</comment>
<dbReference type="RefSeq" id="XP_034014569.1">
    <property type="nucleotide sequence ID" value="XM_034158822.1"/>
</dbReference>
<evidence type="ECO:0000313" key="3">
    <source>
        <dbReference type="Proteomes" id="UP000449547"/>
    </source>
</evidence>
<dbReference type="OrthoDB" id="9994419at2759"/>
<feature type="compositionally biased region" description="Acidic residues" evidence="1">
    <location>
        <begin position="180"/>
        <end position="189"/>
    </location>
</feature>
<keyword evidence="3" id="KW-1185">Reference proteome</keyword>
<evidence type="ECO:0000313" key="2">
    <source>
        <dbReference type="EMBL" id="KAA8907260.1"/>
    </source>
</evidence>
<protein>
    <submittedName>
        <fullName evidence="2">Uncharacterized protein</fullName>
    </submittedName>
</protein>
<dbReference type="Gene3D" id="3.80.10.10">
    <property type="entry name" value="Ribonuclease Inhibitor"/>
    <property type="match status" value="1"/>
</dbReference>
<dbReference type="PANTHER" id="PTHR13318:SF95">
    <property type="entry name" value="F-BOX PROTEIN YLR352W"/>
    <property type="match status" value="1"/>
</dbReference>